<sequence length="60" mass="6827">MGERTLFVGGDQAPNDGFYVEVSEQRHGSPVNDPKGIQLKQGDHFPSLSDKDRKWTLRRK</sequence>
<feature type="compositionally biased region" description="Basic and acidic residues" evidence="1">
    <location>
        <begin position="49"/>
        <end position="60"/>
    </location>
</feature>
<dbReference type="Proteomes" id="UP000077421">
    <property type="component" value="Unassembled WGS sequence"/>
</dbReference>
<dbReference type="OrthoDB" id="5244304at2"/>
<evidence type="ECO:0000313" key="3">
    <source>
        <dbReference type="EMBL" id="OPG15840.1"/>
    </source>
</evidence>
<dbReference type="EMBL" id="MWPS01000026">
    <property type="protein sequence ID" value="OPG15840.1"/>
    <property type="molecule type" value="Genomic_DNA"/>
</dbReference>
<reference evidence="2 4" key="1">
    <citation type="submission" date="2016-02" db="EMBL/GenBank/DDBJ databases">
        <title>Draft genome sequence of Acidibacillus ferrooxidans SLC66.</title>
        <authorList>
            <person name="Oliveira G."/>
            <person name="Nancucheo I."/>
            <person name="Dall'Agnol H."/>
            <person name="Johnson B."/>
            <person name="Oliveira R."/>
            <person name="Nunes G.L."/>
            <person name="Tzotzos G."/>
            <person name="Orellana S.C."/>
            <person name="Salim A.C."/>
            <person name="Araujo F.M."/>
        </authorList>
    </citation>
    <scope>NUCLEOTIDE SEQUENCE [LARGE SCALE GENOMIC DNA]</scope>
    <source>
        <strain evidence="2 4">SLC66</strain>
    </source>
</reference>
<comment type="caution">
    <text evidence="2">The sequence shown here is derived from an EMBL/GenBank/DDBJ whole genome shotgun (WGS) entry which is preliminary data.</text>
</comment>
<gene>
    <name evidence="2" type="ORF">AYW79_12830</name>
    <name evidence="3" type="ORF">B2M26_09535</name>
</gene>
<protein>
    <recommendedName>
        <fullName evidence="6">YjzC family protein</fullName>
    </recommendedName>
</protein>
<evidence type="ECO:0000313" key="2">
    <source>
        <dbReference type="EMBL" id="OAG92889.1"/>
    </source>
</evidence>
<proteinExistence type="predicted"/>
<accession>A0A162T9Z0</accession>
<reference evidence="3 5" key="2">
    <citation type="submission" date="2017-02" db="EMBL/GenBank/DDBJ databases">
        <title>Draft genome of Acidibacillus ferrooxidans Huett2.</title>
        <authorList>
            <person name="Schopf S."/>
        </authorList>
    </citation>
    <scope>NUCLEOTIDE SEQUENCE [LARGE SCALE GENOMIC DNA]</scope>
    <source>
        <strain evidence="3 5">Huett2</strain>
    </source>
</reference>
<keyword evidence="5" id="KW-1185">Reference proteome</keyword>
<feature type="region of interest" description="Disordered" evidence="1">
    <location>
        <begin position="24"/>
        <end position="60"/>
    </location>
</feature>
<dbReference type="AlphaFoldDB" id="A0A162T9Z0"/>
<dbReference type="Pfam" id="PF14168">
    <property type="entry name" value="YjzC"/>
    <property type="match status" value="1"/>
</dbReference>
<organism evidence="2 4">
    <name type="scientific">Ferroacidibacillus organovorans</name>
    <dbReference type="NCBI Taxonomy" id="1765683"/>
    <lineage>
        <taxon>Bacteria</taxon>
        <taxon>Bacillati</taxon>
        <taxon>Bacillota</taxon>
        <taxon>Bacilli</taxon>
        <taxon>Bacillales</taxon>
        <taxon>Alicyclobacillaceae</taxon>
        <taxon>Ferroacidibacillus</taxon>
    </lineage>
</organism>
<dbReference type="RefSeq" id="WP_067566682.1">
    <property type="nucleotide sequence ID" value="NZ_LSUQ01000057.1"/>
</dbReference>
<evidence type="ECO:0000256" key="1">
    <source>
        <dbReference type="SAM" id="MobiDB-lite"/>
    </source>
</evidence>
<evidence type="ECO:0000313" key="4">
    <source>
        <dbReference type="Proteomes" id="UP000077421"/>
    </source>
</evidence>
<dbReference type="EMBL" id="LSUQ01000057">
    <property type="protein sequence ID" value="OAG92889.1"/>
    <property type="molecule type" value="Genomic_DNA"/>
</dbReference>
<name>A0A162T9Z0_9BACL</name>
<dbReference type="Proteomes" id="UP000190229">
    <property type="component" value="Unassembled WGS sequence"/>
</dbReference>
<evidence type="ECO:0008006" key="6">
    <source>
        <dbReference type="Google" id="ProtNLM"/>
    </source>
</evidence>
<dbReference type="InterPro" id="IPR025549">
    <property type="entry name" value="YjzC"/>
</dbReference>
<evidence type="ECO:0000313" key="5">
    <source>
        <dbReference type="Proteomes" id="UP000190229"/>
    </source>
</evidence>